<keyword evidence="1" id="KW-0472">Membrane</keyword>
<keyword evidence="1" id="KW-1133">Transmembrane helix</keyword>
<keyword evidence="1" id="KW-0812">Transmembrane</keyword>
<proteinExistence type="predicted"/>
<feature type="transmembrane region" description="Helical" evidence="1">
    <location>
        <begin position="54"/>
        <end position="72"/>
    </location>
</feature>
<accession>A0A8S3R2Y7</accession>
<evidence type="ECO:0000313" key="3">
    <source>
        <dbReference type="EMBL" id="CAG2201417.1"/>
    </source>
</evidence>
<dbReference type="AlphaFoldDB" id="A0A8S3R2Y7"/>
<feature type="transmembrane region" description="Helical" evidence="1">
    <location>
        <begin position="12"/>
        <end position="38"/>
    </location>
</feature>
<comment type="caution">
    <text evidence="3">The sequence shown here is derived from an EMBL/GenBank/DDBJ whole genome shotgun (WGS) entry which is preliminary data.</text>
</comment>
<dbReference type="Pfam" id="PF06813">
    <property type="entry name" value="Nodulin-like"/>
    <property type="match status" value="1"/>
</dbReference>
<protein>
    <recommendedName>
        <fullName evidence="2">Nodulin-like domain-containing protein</fullName>
    </recommendedName>
</protein>
<evidence type="ECO:0000259" key="2">
    <source>
        <dbReference type="Pfam" id="PF06813"/>
    </source>
</evidence>
<name>A0A8S3R2Y7_MYTED</name>
<organism evidence="3 4">
    <name type="scientific">Mytilus edulis</name>
    <name type="common">Blue mussel</name>
    <dbReference type="NCBI Taxonomy" id="6550"/>
    <lineage>
        <taxon>Eukaryota</taxon>
        <taxon>Metazoa</taxon>
        <taxon>Spiralia</taxon>
        <taxon>Lophotrochozoa</taxon>
        <taxon>Mollusca</taxon>
        <taxon>Bivalvia</taxon>
        <taxon>Autobranchia</taxon>
        <taxon>Pteriomorphia</taxon>
        <taxon>Mytilida</taxon>
        <taxon>Mytiloidea</taxon>
        <taxon>Mytilidae</taxon>
        <taxon>Mytilinae</taxon>
        <taxon>Mytilus</taxon>
    </lineage>
</organism>
<feature type="domain" description="Nodulin-like" evidence="2">
    <location>
        <begin position="15"/>
        <end position="127"/>
    </location>
</feature>
<dbReference type="Proteomes" id="UP000683360">
    <property type="component" value="Unassembled WGS sequence"/>
</dbReference>
<reference evidence="3" key="1">
    <citation type="submission" date="2021-03" db="EMBL/GenBank/DDBJ databases">
        <authorList>
            <person name="Bekaert M."/>
        </authorList>
    </citation>
    <scope>NUCLEOTIDE SEQUENCE</scope>
</reference>
<gene>
    <name evidence="3" type="ORF">MEDL_16047</name>
</gene>
<evidence type="ECO:0000256" key="1">
    <source>
        <dbReference type="SAM" id="Phobius"/>
    </source>
</evidence>
<dbReference type="InterPro" id="IPR010658">
    <property type="entry name" value="Nodulin-like"/>
</dbReference>
<dbReference type="EMBL" id="CAJPWZ010000845">
    <property type="protein sequence ID" value="CAG2201417.1"/>
    <property type="molecule type" value="Genomic_DNA"/>
</dbReference>
<keyword evidence="4" id="KW-1185">Reference proteome</keyword>
<dbReference type="OrthoDB" id="10353641at2759"/>
<feature type="transmembrane region" description="Helical" evidence="1">
    <location>
        <begin position="79"/>
        <end position="101"/>
    </location>
</feature>
<sequence length="191" mass="21254">MHISSPIKRQKLRLWLSFVAGVLANALLGPSEIFYIYANELQVIFNANKKQVEMFASIQIIGNGIGFVLCTFTDSLNPMCLLVVGFVFTMIGPTVLLVAILDQHMTNNYFIMFGFLCNVHLETVYTNILPEDDTHDPSVEVHPTEVILKKTFLQIVKDPNYQLLAWLSTLAFATGSVLQTNLTVLTQVSGG</sequence>
<evidence type="ECO:0000313" key="4">
    <source>
        <dbReference type="Proteomes" id="UP000683360"/>
    </source>
</evidence>